<dbReference type="Proteomes" id="UP000440694">
    <property type="component" value="Unassembled WGS sequence"/>
</dbReference>
<keyword evidence="1" id="KW-0732">Signal</keyword>
<protein>
    <submittedName>
        <fullName evidence="2">Uncharacterized protein</fullName>
    </submittedName>
</protein>
<accession>A0A6I3KQS8</accession>
<dbReference type="EMBL" id="WMBQ01000002">
    <property type="protein sequence ID" value="MTD95876.1"/>
    <property type="molecule type" value="Genomic_DNA"/>
</dbReference>
<proteinExistence type="predicted"/>
<comment type="caution">
    <text evidence="2">The sequence shown here is derived from an EMBL/GenBank/DDBJ whole genome shotgun (WGS) entry which is preliminary data.</text>
</comment>
<name>A0A6I3KQS8_9HYPH</name>
<reference evidence="2 3" key="1">
    <citation type="submission" date="2019-11" db="EMBL/GenBank/DDBJ databases">
        <title>Identification of a novel strain.</title>
        <authorList>
            <person name="Xu Q."/>
            <person name="Wang G."/>
        </authorList>
    </citation>
    <scope>NUCLEOTIDE SEQUENCE [LARGE SCALE GENOMIC DNA]</scope>
    <source>
        <strain evidence="3">xq</strain>
    </source>
</reference>
<dbReference type="AlphaFoldDB" id="A0A6I3KQS8"/>
<gene>
    <name evidence="2" type="ORF">GIW81_16175</name>
</gene>
<feature type="signal peptide" evidence="1">
    <location>
        <begin position="1"/>
        <end position="25"/>
    </location>
</feature>
<evidence type="ECO:0000256" key="1">
    <source>
        <dbReference type="SAM" id="SignalP"/>
    </source>
</evidence>
<sequence>MTRRIASLFAATGAALLLSTAIAQADGYEVAAPAAADEGRKFTYSFNVGATSDYVFRGVSQSDNDPAIQGGADFAYGILYAGVWASLVDFADAPPADAEVDWYGGIKPTWNSPLGTINMDFGVIYYSYPGANPDSVALPDLNYVELKAGYSWSALHPSLVTGTTVFWSPDYVFETGSVWTIETMAAWTLPKVHIFTPVINGVLGWQKGDSNDNYFVNVNGTDDEYYYWNAGLNVAVENISFDFRYWDTNIGGDAAGPVCAADFLCDERFVFSAKVVVP</sequence>
<dbReference type="Pfam" id="PF09694">
    <property type="entry name" value="Gcw_chp"/>
    <property type="match status" value="1"/>
</dbReference>
<evidence type="ECO:0000313" key="3">
    <source>
        <dbReference type="Proteomes" id="UP000440694"/>
    </source>
</evidence>
<dbReference type="NCBIfam" id="TIGR02001">
    <property type="entry name" value="gcw_chp"/>
    <property type="match status" value="1"/>
</dbReference>
<dbReference type="RefSeq" id="WP_154740363.1">
    <property type="nucleotide sequence ID" value="NZ_WMBQ01000002.1"/>
</dbReference>
<organism evidence="2 3">
    <name type="scientific">Hyphomicrobium album</name>
    <dbReference type="NCBI Taxonomy" id="2665159"/>
    <lineage>
        <taxon>Bacteria</taxon>
        <taxon>Pseudomonadati</taxon>
        <taxon>Pseudomonadota</taxon>
        <taxon>Alphaproteobacteria</taxon>
        <taxon>Hyphomicrobiales</taxon>
        <taxon>Hyphomicrobiaceae</taxon>
        <taxon>Hyphomicrobium</taxon>
    </lineage>
</organism>
<dbReference type="InterPro" id="IPR010239">
    <property type="entry name" value="CHP02001"/>
</dbReference>
<evidence type="ECO:0000313" key="2">
    <source>
        <dbReference type="EMBL" id="MTD95876.1"/>
    </source>
</evidence>
<feature type="chain" id="PRO_5026160266" evidence="1">
    <location>
        <begin position="26"/>
        <end position="278"/>
    </location>
</feature>
<keyword evidence="3" id="KW-1185">Reference proteome</keyword>